<evidence type="ECO:0000259" key="2">
    <source>
        <dbReference type="PROSITE" id="PS50930"/>
    </source>
</evidence>
<dbReference type="InterPro" id="IPR007492">
    <property type="entry name" value="LytTR_DNA-bd_dom"/>
</dbReference>
<evidence type="ECO:0000256" key="1">
    <source>
        <dbReference type="ARBA" id="ARBA00023012"/>
    </source>
</evidence>
<name>A0A432ZQQ4_9GAMM</name>
<protein>
    <recommendedName>
        <fullName evidence="2">HTH LytTR-type domain-containing protein</fullName>
    </recommendedName>
</protein>
<comment type="caution">
    <text evidence="3">The sequence shown here is derived from an EMBL/GenBank/DDBJ whole genome shotgun (WGS) entry which is preliminary data.</text>
</comment>
<evidence type="ECO:0000313" key="3">
    <source>
        <dbReference type="EMBL" id="RUO80230.1"/>
    </source>
</evidence>
<dbReference type="GO" id="GO:0003677">
    <property type="term" value="F:DNA binding"/>
    <property type="evidence" value="ECO:0007669"/>
    <property type="project" value="InterPro"/>
</dbReference>
<feature type="domain" description="HTH LytTR-type" evidence="2">
    <location>
        <begin position="144"/>
        <end position="248"/>
    </location>
</feature>
<accession>A0A432ZQQ4</accession>
<dbReference type="AlphaFoldDB" id="A0A432ZQQ4"/>
<dbReference type="OrthoDB" id="5949075at2"/>
<gene>
    <name evidence="3" type="ORF">CWI84_06255</name>
</gene>
<proteinExistence type="predicted"/>
<keyword evidence="4" id="KW-1185">Reference proteome</keyword>
<sequence length="252" mass="28588">MSRKIDVWMQNNKPLTNGTFFPAELDDSALLAVSRQFDSLEHLHELSGKADGQLPDCVFLTTDLLSGQFEKDIFTILSSGIQCYFVVGDFPSHQVCQIEQQYLHLVPCDHSYNDWLDLLLWLQSSLNKGYQGNGIATDNYSKVIPVRSVGRIKLVAVDDIMWIQGAANYVELHLANQMLLHRDTMSSLERRLNSDKFIRIHRSTIVNLDYVREISSELGRYTLVEMNNGKELKIGNAYRKSLFNALGIDAAS</sequence>
<dbReference type="PANTHER" id="PTHR37299">
    <property type="entry name" value="TRANSCRIPTIONAL REGULATOR-RELATED"/>
    <property type="match status" value="1"/>
</dbReference>
<dbReference type="InterPro" id="IPR046947">
    <property type="entry name" value="LytR-like"/>
</dbReference>
<dbReference type="SMART" id="SM00850">
    <property type="entry name" value="LytTR"/>
    <property type="match status" value="1"/>
</dbReference>
<dbReference type="Gene3D" id="2.40.50.1020">
    <property type="entry name" value="LytTr DNA-binding domain"/>
    <property type="match status" value="1"/>
</dbReference>
<reference evidence="3 4" key="1">
    <citation type="journal article" date="2011" name="Front. Microbiol.">
        <title>Genomic signatures of strain selection and enhancement in Bacillus atrophaeus var. globigii, a historical biowarfare simulant.</title>
        <authorList>
            <person name="Gibbons H.S."/>
            <person name="Broomall S.M."/>
            <person name="McNew L.A."/>
            <person name="Daligault H."/>
            <person name="Chapman C."/>
            <person name="Bruce D."/>
            <person name="Karavis M."/>
            <person name="Krepps M."/>
            <person name="McGregor P.A."/>
            <person name="Hong C."/>
            <person name="Park K.H."/>
            <person name="Akmal A."/>
            <person name="Feldman A."/>
            <person name="Lin J.S."/>
            <person name="Chang W.E."/>
            <person name="Higgs B.W."/>
            <person name="Demirev P."/>
            <person name="Lindquist J."/>
            <person name="Liem A."/>
            <person name="Fochler E."/>
            <person name="Read T.D."/>
            <person name="Tapia R."/>
            <person name="Johnson S."/>
            <person name="Bishop-Lilly K.A."/>
            <person name="Detter C."/>
            <person name="Han C."/>
            <person name="Sozhamannan S."/>
            <person name="Rosenzweig C.N."/>
            <person name="Skowronski E.W."/>
        </authorList>
    </citation>
    <scope>NUCLEOTIDE SEQUENCE [LARGE SCALE GENOMIC DNA]</scope>
    <source>
        <strain evidence="3 4">CC-PW-9</strain>
    </source>
</reference>
<dbReference type="RefSeq" id="WP_126841728.1">
    <property type="nucleotide sequence ID" value="NZ_PIQH01000005.1"/>
</dbReference>
<dbReference type="Proteomes" id="UP000287996">
    <property type="component" value="Unassembled WGS sequence"/>
</dbReference>
<dbReference type="EMBL" id="PIQH01000005">
    <property type="protein sequence ID" value="RUO80230.1"/>
    <property type="molecule type" value="Genomic_DNA"/>
</dbReference>
<dbReference type="Pfam" id="PF04397">
    <property type="entry name" value="LytTR"/>
    <property type="match status" value="1"/>
</dbReference>
<dbReference type="PANTHER" id="PTHR37299:SF1">
    <property type="entry name" value="STAGE 0 SPORULATION PROTEIN A HOMOLOG"/>
    <property type="match status" value="1"/>
</dbReference>
<dbReference type="GO" id="GO:0000156">
    <property type="term" value="F:phosphorelay response regulator activity"/>
    <property type="evidence" value="ECO:0007669"/>
    <property type="project" value="InterPro"/>
</dbReference>
<evidence type="ECO:0000313" key="4">
    <source>
        <dbReference type="Proteomes" id="UP000287996"/>
    </source>
</evidence>
<keyword evidence="1" id="KW-0902">Two-component regulatory system</keyword>
<dbReference type="PROSITE" id="PS50930">
    <property type="entry name" value="HTH_LYTTR"/>
    <property type="match status" value="1"/>
</dbReference>
<organism evidence="3 4">
    <name type="scientific">Idiomarina tyrosinivorans</name>
    <dbReference type="NCBI Taxonomy" id="1445662"/>
    <lineage>
        <taxon>Bacteria</taxon>
        <taxon>Pseudomonadati</taxon>
        <taxon>Pseudomonadota</taxon>
        <taxon>Gammaproteobacteria</taxon>
        <taxon>Alteromonadales</taxon>
        <taxon>Idiomarinaceae</taxon>
        <taxon>Idiomarina</taxon>
    </lineage>
</organism>